<proteinExistence type="predicted"/>
<organism evidence="1">
    <name type="scientific">Arundo donax</name>
    <name type="common">Giant reed</name>
    <name type="synonym">Donax arundinaceus</name>
    <dbReference type="NCBI Taxonomy" id="35708"/>
    <lineage>
        <taxon>Eukaryota</taxon>
        <taxon>Viridiplantae</taxon>
        <taxon>Streptophyta</taxon>
        <taxon>Embryophyta</taxon>
        <taxon>Tracheophyta</taxon>
        <taxon>Spermatophyta</taxon>
        <taxon>Magnoliopsida</taxon>
        <taxon>Liliopsida</taxon>
        <taxon>Poales</taxon>
        <taxon>Poaceae</taxon>
        <taxon>PACMAD clade</taxon>
        <taxon>Arundinoideae</taxon>
        <taxon>Arundineae</taxon>
        <taxon>Arundo</taxon>
    </lineage>
</organism>
<evidence type="ECO:0000313" key="1">
    <source>
        <dbReference type="EMBL" id="JAD82515.1"/>
    </source>
</evidence>
<dbReference type="AlphaFoldDB" id="A0A0A9DA18"/>
<reference evidence="1" key="2">
    <citation type="journal article" date="2015" name="Data Brief">
        <title>Shoot transcriptome of the giant reed, Arundo donax.</title>
        <authorList>
            <person name="Barrero R.A."/>
            <person name="Guerrero F.D."/>
            <person name="Moolhuijzen P."/>
            <person name="Goolsby J.A."/>
            <person name="Tidwell J."/>
            <person name="Bellgard S.E."/>
            <person name="Bellgard M.I."/>
        </authorList>
    </citation>
    <scope>NUCLEOTIDE SEQUENCE</scope>
    <source>
        <tissue evidence="1">Shoot tissue taken approximately 20 cm above the soil surface</tissue>
    </source>
</reference>
<sequence length="70" mass="8034">MRRALPDLRLLRLGANQAVLCARLLGRLWHRKFMLSEKVLLAVLLLLEIINGSSRMLPMITSSDPRLLLR</sequence>
<name>A0A0A9DA18_ARUDO</name>
<dbReference type="EMBL" id="GBRH01215380">
    <property type="protein sequence ID" value="JAD82515.1"/>
    <property type="molecule type" value="Transcribed_RNA"/>
</dbReference>
<accession>A0A0A9DA18</accession>
<protein>
    <submittedName>
        <fullName evidence="1">Uncharacterized protein</fullName>
    </submittedName>
</protein>
<reference evidence="1" key="1">
    <citation type="submission" date="2014-09" db="EMBL/GenBank/DDBJ databases">
        <authorList>
            <person name="Magalhaes I.L.F."/>
            <person name="Oliveira U."/>
            <person name="Santos F.R."/>
            <person name="Vidigal T.H.D.A."/>
            <person name="Brescovit A.D."/>
            <person name="Santos A.J."/>
        </authorList>
    </citation>
    <scope>NUCLEOTIDE SEQUENCE</scope>
    <source>
        <tissue evidence="1">Shoot tissue taken approximately 20 cm above the soil surface</tissue>
    </source>
</reference>